<evidence type="ECO:0000313" key="3">
    <source>
        <dbReference type="Proteomes" id="UP000008555"/>
    </source>
</evidence>
<dbReference type="HOGENOM" id="CLU_041527_2_0_6"/>
<sequence>MLESYAIHNLFRESLNAFKQLDPHLRELSELRYQYSPHWWEPLTPNTPGIYILTGGRQVGKSTSCKLLIRDWLEKKWLPPKQIFYLPCDEIQDAKTLGEILRSFLDEASNQSFLLIIDEVTFVGNWDRVIKALADEGHFKRGLCLLTGSDTLILKEAAMRFPGRRGKASQTDFHVYPLLFSEYVNLLSPQKEPTIEMLATFFKNYLQAGGYLRAINDLAEYNEITTATYATYEQWIRGDFLKQGKNEDTLLAVLQALQTVGVSQISYSSLTRKIGLVSKETCIDYCRLLERMDILINLQAFDPNKKQGYPRKDRKFHFADPFITHTVSHWLQREGYLNSMVTENTLVEACVANHCHRLAKTFYFKGKGEVDIIWLTKRIVQAIEIKWATKILPHDLKTLKQFKNRIILTKTPHTGKIDNTQTMPVFQFLYEIGHVQ</sequence>
<gene>
    <name evidence="2" type="ordered locus">CBUD_1373</name>
</gene>
<dbReference type="Pfam" id="PF13173">
    <property type="entry name" value="AAA_14"/>
    <property type="match status" value="1"/>
</dbReference>
<dbReference type="PANTHER" id="PTHR33295:SF18">
    <property type="entry name" value="AAA+ ATPASE DOMAIN-CONTAINING PROTEIN"/>
    <property type="match status" value="1"/>
</dbReference>
<reference evidence="2 3" key="1">
    <citation type="journal article" date="2009" name="Infect. Immun.">
        <title>Comparative genomics reveal extensive transposon-mediated genomic plasticity and diversity among potential effector proteins within the genus Coxiella.</title>
        <authorList>
            <person name="Beare P.A."/>
            <person name="Unsworth N."/>
            <person name="Andoh M."/>
            <person name="Voth D.E."/>
            <person name="Omsland A."/>
            <person name="Gilk S.D."/>
            <person name="Williams K.P."/>
            <person name="Sobral B.W."/>
            <person name="Kupko J.J.III."/>
            <person name="Porcella S.F."/>
            <person name="Samuel J.E."/>
            <person name="Heinzen R.A."/>
        </authorList>
    </citation>
    <scope>NUCLEOTIDE SEQUENCE [LARGE SCALE GENOMIC DNA]</scope>
    <source>
        <strain evidence="2 3">Dugway 5J108-111</strain>
    </source>
</reference>
<dbReference type="Pfam" id="PF13635">
    <property type="entry name" value="DUF4143"/>
    <property type="match status" value="1"/>
</dbReference>
<dbReference type="EMBL" id="CP000733">
    <property type="protein sequence ID" value="ABS77979.1"/>
    <property type="molecule type" value="Genomic_DNA"/>
</dbReference>
<dbReference type="AlphaFoldDB" id="A9KG83"/>
<dbReference type="SMART" id="SM00382">
    <property type="entry name" value="AAA"/>
    <property type="match status" value="1"/>
</dbReference>
<dbReference type="Gene3D" id="3.40.50.300">
    <property type="entry name" value="P-loop containing nucleotide triphosphate hydrolases"/>
    <property type="match status" value="1"/>
</dbReference>
<evidence type="ECO:0000313" key="2">
    <source>
        <dbReference type="EMBL" id="ABS77979.1"/>
    </source>
</evidence>
<name>A9KG83_COXBN</name>
<dbReference type="PANTHER" id="PTHR33295">
    <property type="entry name" value="ATPASE"/>
    <property type="match status" value="1"/>
</dbReference>
<organism evidence="2 3">
    <name type="scientific">Coxiella burnetii (strain Dugway 5J108-111)</name>
    <dbReference type="NCBI Taxonomy" id="434922"/>
    <lineage>
        <taxon>Bacteria</taxon>
        <taxon>Pseudomonadati</taxon>
        <taxon>Pseudomonadota</taxon>
        <taxon>Gammaproteobacteria</taxon>
        <taxon>Legionellales</taxon>
        <taxon>Coxiellaceae</taxon>
        <taxon>Coxiella</taxon>
    </lineage>
</organism>
<dbReference type="InterPro" id="IPR025420">
    <property type="entry name" value="DUF4143"/>
</dbReference>
<protein>
    <submittedName>
        <fullName evidence="2">Hypothetical ATPase</fullName>
    </submittedName>
</protein>
<evidence type="ECO:0000259" key="1">
    <source>
        <dbReference type="SMART" id="SM00382"/>
    </source>
</evidence>
<dbReference type="Proteomes" id="UP000008555">
    <property type="component" value="Chromosome"/>
</dbReference>
<dbReference type="InterPro" id="IPR041682">
    <property type="entry name" value="AAA_14"/>
</dbReference>
<proteinExistence type="predicted"/>
<accession>A9KG83</accession>
<dbReference type="KEGG" id="cbd:CBUD_1373"/>
<feature type="domain" description="AAA+ ATPase" evidence="1">
    <location>
        <begin position="47"/>
        <end position="179"/>
    </location>
</feature>
<dbReference type="SUPFAM" id="SSF52540">
    <property type="entry name" value="P-loop containing nucleoside triphosphate hydrolases"/>
    <property type="match status" value="1"/>
</dbReference>
<dbReference type="RefSeq" id="WP_005770872.1">
    <property type="nucleotide sequence ID" value="NC_009727.1"/>
</dbReference>
<dbReference type="InterPro" id="IPR003593">
    <property type="entry name" value="AAA+_ATPase"/>
</dbReference>
<dbReference type="InterPro" id="IPR027417">
    <property type="entry name" value="P-loop_NTPase"/>
</dbReference>